<proteinExistence type="predicted"/>
<evidence type="ECO:0000313" key="2">
    <source>
        <dbReference type="Proteomes" id="UP000199518"/>
    </source>
</evidence>
<organism evidence="1 2">
    <name type="scientific">Planctomicrobium piriforme</name>
    <dbReference type="NCBI Taxonomy" id="1576369"/>
    <lineage>
        <taxon>Bacteria</taxon>
        <taxon>Pseudomonadati</taxon>
        <taxon>Planctomycetota</taxon>
        <taxon>Planctomycetia</taxon>
        <taxon>Planctomycetales</taxon>
        <taxon>Planctomycetaceae</taxon>
        <taxon>Planctomicrobium</taxon>
    </lineage>
</organism>
<gene>
    <name evidence="1" type="ORF">SAMN05421753_109146</name>
</gene>
<name>A0A1I3IIY8_9PLAN</name>
<keyword evidence="1" id="KW-0238">DNA-binding</keyword>
<sequence length="76" mass="8377">MTKTVEIDVAQTNLGELIAGLKPDDEVVIVRGDKAVAILLPSLHVPKLRRPGNCKGLITVVAEDREHLRGFEEYMP</sequence>
<evidence type="ECO:0000313" key="1">
    <source>
        <dbReference type="EMBL" id="SFI47948.1"/>
    </source>
</evidence>
<protein>
    <submittedName>
        <fullName evidence="1">Antitoxin component of toxin-antitoxin stability system, DNA-binding transcriptional repressor</fullName>
    </submittedName>
</protein>
<keyword evidence="2" id="KW-1185">Reference proteome</keyword>
<dbReference type="EMBL" id="FOQD01000009">
    <property type="protein sequence ID" value="SFI47948.1"/>
    <property type="molecule type" value="Genomic_DNA"/>
</dbReference>
<dbReference type="Proteomes" id="UP000199518">
    <property type="component" value="Unassembled WGS sequence"/>
</dbReference>
<dbReference type="GO" id="GO:0003677">
    <property type="term" value="F:DNA binding"/>
    <property type="evidence" value="ECO:0007669"/>
    <property type="project" value="UniProtKB-KW"/>
</dbReference>
<dbReference type="AlphaFoldDB" id="A0A1I3IIY8"/>
<accession>A0A1I3IIY8</accession>
<reference evidence="2" key="1">
    <citation type="submission" date="2016-10" db="EMBL/GenBank/DDBJ databases">
        <authorList>
            <person name="Varghese N."/>
            <person name="Submissions S."/>
        </authorList>
    </citation>
    <scope>NUCLEOTIDE SEQUENCE [LARGE SCALE GENOMIC DNA]</scope>
    <source>
        <strain evidence="2">DSM 26348</strain>
    </source>
</reference>
<dbReference type="STRING" id="1576369.SAMN05421753_109146"/>